<organism evidence="1 2">
    <name type="scientific">Amycolatopsis ultiminotia</name>
    <dbReference type="NCBI Taxonomy" id="543629"/>
    <lineage>
        <taxon>Bacteria</taxon>
        <taxon>Bacillati</taxon>
        <taxon>Actinomycetota</taxon>
        <taxon>Actinomycetes</taxon>
        <taxon>Pseudonocardiales</taxon>
        <taxon>Pseudonocardiaceae</taxon>
        <taxon>Amycolatopsis</taxon>
    </lineage>
</organism>
<reference evidence="2" key="1">
    <citation type="journal article" date="2019" name="Int. J. Syst. Evol. Microbiol.">
        <title>The Global Catalogue of Microorganisms (GCM) 10K type strain sequencing project: providing services to taxonomists for standard genome sequencing and annotation.</title>
        <authorList>
            <consortium name="The Broad Institute Genomics Platform"/>
            <consortium name="The Broad Institute Genome Sequencing Center for Infectious Disease"/>
            <person name="Wu L."/>
            <person name="Ma J."/>
        </authorList>
    </citation>
    <scope>NUCLEOTIDE SEQUENCE [LARGE SCALE GENOMIC DNA]</scope>
    <source>
        <strain evidence="2">JCM 16898</strain>
    </source>
</reference>
<accession>A0ABP6YGA8</accession>
<keyword evidence="2" id="KW-1185">Reference proteome</keyword>
<dbReference type="EMBL" id="BAAAZN010000028">
    <property type="protein sequence ID" value="GAA3583086.1"/>
    <property type="molecule type" value="Genomic_DNA"/>
</dbReference>
<gene>
    <name evidence="1" type="ORF">GCM10022222_79800</name>
</gene>
<name>A0ABP6YGA8_9PSEU</name>
<dbReference type="Proteomes" id="UP001500689">
    <property type="component" value="Unassembled WGS sequence"/>
</dbReference>
<comment type="caution">
    <text evidence="1">The sequence shown here is derived from an EMBL/GenBank/DDBJ whole genome shotgun (WGS) entry which is preliminary data.</text>
</comment>
<evidence type="ECO:0000313" key="1">
    <source>
        <dbReference type="EMBL" id="GAA3583086.1"/>
    </source>
</evidence>
<sequence length="98" mass="10467">MQRCGVVRRCRPDCLIGVGSGERCGVARRRPDFVIGVGSGERCGVARRCRPDRVIGDGSQASGVECPAFPADWPGGIGPVSRNWRGGWVRAWVVSCAP</sequence>
<evidence type="ECO:0000313" key="2">
    <source>
        <dbReference type="Proteomes" id="UP001500689"/>
    </source>
</evidence>
<proteinExistence type="predicted"/>
<protein>
    <submittedName>
        <fullName evidence="1">Uncharacterized protein</fullName>
    </submittedName>
</protein>